<protein>
    <submittedName>
        <fullName evidence="1">Uncharacterized protein</fullName>
    </submittedName>
</protein>
<accession>A0A133KNS7</accession>
<gene>
    <name evidence="1" type="ORF">HMPREF3196_01131</name>
</gene>
<name>A0A133KNS7_BIFBI</name>
<dbReference type="AlphaFoldDB" id="A0A133KNS7"/>
<dbReference type="EMBL" id="LRPO01000033">
    <property type="protein sequence ID" value="KWZ81211.1"/>
    <property type="molecule type" value="Genomic_DNA"/>
</dbReference>
<evidence type="ECO:0000313" key="2">
    <source>
        <dbReference type="Proteomes" id="UP000070092"/>
    </source>
</evidence>
<sequence length="40" mass="4146">MGGAKRESDLSTWLSTPEVGPVTAFIQTAHGCNAKALRGS</sequence>
<reference evidence="1 2" key="1">
    <citation type="submission" date="2016-01" db="EMBL/GenBank/DDBJ databases">
        <authorList>
            <person name="Oliw E.H."/>
        </authorList>
    </citation>
    <scope>NUCLEOTIDE SEQUENCE [LARGE SCALE GENOMIC DNA]</scope>
    <source>
        <strain evidence="1 2">MJR8628B</strain>
    </source>
</reference>
<evidence type="ECO:0000313" key="1">
    <source>
        <dbReference type="EMBL" id="KWZ81211.1"/>
    </source>
</evidence>
<dbReference type="Proteomes" id="UP000070092">
    <property type="component" value="Unassembled WGS sequence"/>
</dbReference>
<dbReference type="PATRIC" id="fig|1681.53.peg.1113"/>
<comment type="caution">
    <text evidence="1">The sequence shown here is derived from an EMBL/GenBank/DDBJ whole genome shotgun (WGS) entry which is preliminary data.</text>
</comment>
<organism evidence="1 2">
    <name type="scientific">Bifidobacterium bifidum</name>
    <dbReference type="NCBI Taxonomy" id="1681"/>
    <lineage>
        <taxon>Bacteria</taxon>
        <taxon>Bacillati</taxon>
        <taxon>Actinomycetota</taxon>
        <taxon>Actinomycetes</taxon>
        <taxon>Bifidobacteriales</taxon>
        <taxon>Bifidobacteriaceae</taxon>
        <taxon>Bifidobacterium</taxon>
    </lineage>
</organism>
<proteinExistence type="predicted"/>